<dbReference type="PANTHER" id="PTHR42921">
    <property type="entry name" value="ACETOACETYL-COA SYNTHETASE"/>
    <property type="match status" value="1"/>
</dbReference>
<reference evidence="2 3" key="1">
    <citation type="submission" date="2024-02" db="EMBL/GenBank/DDBJ databases">
        <title>De novo assembly and annotation of 12 fungi associated with fruit tree decline syndrome in Ontario, Canada.</title>
        <authorList>
            <person name="Sulman M."/>
            <person name="Ellouze W."/>
            <person name="Ilyukhin E."/>
        </authorList>
    </citation>
    <scope>NUCLEOTIDE SEQUENCE [LARGE SCALE GENOMIC DNA]</scope>
    <source>
        <strain evidence="2 3">M11/M66-122</strain>
    </source>
</reference>
<feature type="domain" description="AMP-dependent synthetase/ligase" evidence="1">
    <location>
        <begin position="89"/>
        <end position="481"/>
    </location>
</feature>
<dbReference type="PANTHER" id="PTHR42921:SF4">
    <property type="entry name" value="ACETOACETYL-COA SYNTHASE (AFU_ORTHOLOGUE AFUA_8G04770)"/>
    <property type="match status" value="1"/>
</dbReference>
<dbReference type="GO" id="GO:0030729">
    <property type="term" value="F:acetoacetate-CoA ligase activity"/>
    <property type="evidence" value="ECO:0007669"/>
    <property type="project" value="TreeGrafter"/>
</dbReference>
<evidence type="ECO:0000313" key="2">
    <source>
        <dbReference type="EMBL" id="KAK7757216.1"/>
    </source>
</evidence>
<dbReference type="SUPFAM" id="SSF56801">
    <property type="entry name" value="Acetyl-CoA synthetase-like"/>
    <property type="match status" value="1"/>
</dbReference>
<proteinExistence type="predicted"/>
<gene>
    <name evidence="2" type="ORF">SLS62_000765</name>
</gene>
<dbReference type="InterPro" id="IPR020845">
    <property type="entry name" value="AMP-binding_CS"/>
</dbReference>
<dbReference type="AlphaFoldDB" id="A0AAN9V124"/>
<keyword evidence="3" id="KW-1185">Reference proteome</keyword>
<dbReference type="EMBL" id="JAKJXP020000003">
    <property type="protein sequence ID" value="KAK7757216.1"/>
    <property type="molecule type" value="Genomic_DNA"/>
</dbReference>
<dbReference type="InterPro" id="IPR045851">
    <property type="entry name" value="AMP-bd_C_sf"/>
</dbReference>
<name>A0AAN9V124_9PEZI</name>
<protein>
    <recommendedName>
        <fullName evidence="1">AMP-dependent synthetase/ligase domain-containing protein</fullName>
    </recommendedName>
</protein>
<evidence type="ECO:0000313" key="3">
    <source>
        <dbReference type="Proteomes" id="UP001320420"/>
    </source>
</evidence>
<dbReference type="Pfam" id="PF00501">
    <property type="entry name" value="AMP-binding"/>
    <property type="match status" value="1"/>
</dbReference>
<dbReference type="PROSITE" id="PS00455">
    <property type="entry name" value="AMP_BINDING"/>
    <property type="match status" value="1"/>
</dbReference>
<accession>A0AAN9V124</accession>
<dbReference type="InterPro" id="IPR042099">
    <property type="entry name" value="ANL_N_sf"/>
</dbReference>
<comment type="caution">
    <text evidence="2">The sequence shown here is derived from an EMBL/GenBank/DDBJ whole genome shotgun (WGS) entry which is preliminary data.</text>
</comment>
<dbReference type="Gene3D" id="3.30.300.30">
    <property type="match status" value="1"/>
</dbReference>
<dbReference type="InterPro" id="IPR000873">
    <property type="entry name" value="AMP-dep_synth/lig_dom"/>
</dbReference>
<evidence type="ECO:0000259" key="1">
    <source>
        <dbReference type="Pfam" id="PF00501"/>
    </source>
</evidence>
<dbReference type="Proteomes" id="UP001320420">
    <property type="component" value="Unassembled WGS sequence"/>
</dbReference>
<organism evidence="2 3">
    <name type="scientific">Diatrype stigma</name>
    <dbReference type="NCBI Taxonomy" id="117547"/>
    <lineage>
        <taxon>Eukaryota</taxon>
        <taxon>Fungi</taxon>
        <taxon>Dikarya</taxon>
        <taxon>Ascomycota</taxon>
        <taxon>Pezizomycotina</taxon>
        <taxon>Sordariomycetes</taxon>
        <taxon>Xylariomycetidae</taxon>
        <taxon>Xylariales</taxon>
        <taxon>Diatrypaceae</taxon>
        <taxon>Diatrype</taxon>
    </lineage>
</organism>
<sequence length="681" mass="74934">MASIPRKLWEHPRPQETNIRSAFYAELFDYVHLIHTGSYKQVVDESQPIDRIPRWFEGIELNWAENLMWSRSSSDPQDHRGKIGKEDGRVALTEVREGVSEIRNVTYGTLRKLAGLYASALHAGGVRRGDRIVVVGANSVETLVILAATSWLGAIFSSSSTDMGVQGILQRTVQINPKLKREEKYIFMDDAALYNGKRIDLREKMAAVAAGMSACDQFVGLVSIRRFRDGPLDIREIPRAQTLEAFLGKRSSPPPPLTRIPFHEPFLICYSSGTTGVPKAIVHSVGGALLNFAKEAYLHHDSGSGEGESESVTLQYTTTGWIMYLVCVGQLIGGGGRVVLYDGSPFQPDLTTFVRLIADQNVTRLGISPRWLHEVAKAKISPREVADLSRLEIVTSTGMVLSDQLFEWFYDKGFPAHVQLANISGGTDIAGCFAACNPLTPVYVGGTQGPCLGVPIAMYDSLLPPGPGQEVPDGTPGELVATAAFPNMPVFLWGDKTPAGVVGSKYHSSYFARHDHVWAHGDFCVIHPVTKGVTFLGRADGVLNPSGVRFGSAEIYSVLERNFADRVADSICVGQRRPQDADESVMLFLLMRPGCRFDRTLVAEVRKAIAAELTKRHVPRYVFETPEIPTTVNLKKVELPVKQIVSGHVIKPSGTLLNPGSLDYYYRFAKVEDLVEPREKL</sequence>
<dbReference type="Gene3D" id="3.40.50.12780">
    <property type="entry name" value="N-terminal domain of ligase-like"/>
    <property type="match status" value="1"/>
</dbReference>